<organism evidence="9 10">
    <name type="scientific">Pasteurella canis</name>
    <dbReference type="NCBI Taxonomy" id="753"/>
    <lineage>
        <taxon>Bacteria</taxon>
        <taxon>Pseudomonadati</taxon>
        <taxon>Pseudomonadota</taxon>
        <taxon>Gammaproteobacteria</taxon>
        <taxon>Pasteurellales</taxon>
        <taxon>Pasteurellaceae</taxon>
        <taxon>Pasteurella</taxon>
    </lineage>
</organism>
<dbReference type="PROSITE" id="PS51160">
    <property type="entry name" value="ACYLPHOSPHATASE_3"/>
    <property type="match status" value="1"/>
</dbReference>
<dbReference type="InterPro" id="IPR001792">
    <property type="entry name" value="Acylphosphatase-like_dom"/>
</dbReference>
<evidence type="ECO:0000256" key="1">
    <source>
        <dbReference type="ARBA" id="ARBA00005614"/>
    </source>
</evidence>
<dbReference type="Pfam" id="PF00708">
    <property type="entry name" value="Acylphosphatase"/>
    <property type="match status" value="1"/>
</dbReference>
<evidence type="ECO:0000313" key="9">
    <source>
        <dbReference type="EMBL" id="SUC10080.1"/>
    </source>
</evidence>
<dbReference type="InterPro" id="IPR036046">
    <property type="entry name" value="Acylphosphatase-like_dom_sf"/>
</dbReference>
<feature type="active site" evidence="5">
    <location>
        <position position="36"/>
    </location>
</feature>
<dbReference type="Proteomes" id="UP001052140">
    <property type="component" value="Unassembled WGS sequence"/>
</dbReference>
<dbReference type="EMBL" id="BPUX01000026">
    <property type="protein sequence ID" value="GJH43577.1"/>
    <property type="molecule type" value="Genomic_DNA"/>
</dbReference>
<evidence type="ECO:0000256" key="3">
    <source>
        <dbReference type="ARBA" id="ARBA00015991"/>
    </source>
</evidence>
<evidence type="ECO:0000313" key="10">
    <source>
        <dbReference type="Proteomes" id="UP000254704"/>
    </source>
</evidence>
<evidence type="ECO:0000313" key="8">
    <source>
        <dbReference type="EMBL" id="GJH43577.1"/>
    </source>
</evidence>
<dbReference type="GeneID" id="69686325"/>
<dbReference type="NCBIfam" id="NF011019">
    <property type="entry name" value="PRK14448.1"/>
    <property type="match status" value="1"/>
</dbReference>
<dbReference type="AlphaFoldDB" id="A0A379EUP1"/>
<comment type="similarity">
    <text evidence="1 6">Belongs to the acylphosphatase family.</text>
</comment>
<gene>
    <name evidence="9" type="primary">acyP</name>
    <name evidence="9" type="ORF">NCTC11621_01122</name>
    <name evidence="8" type="ORF">PA42_17510</name>
</gene>
<dbReference type="RefSeq" id="WP_115322879.1">
    <property type="nucleotide sequence ID" value="NZ_BPUX01000026.1"/>
</dbReference>
<name>A0A379EUP1_9PAST</name>
<dbReference type="OrthoDB" id="5295388at2"/>
<dbReference type="PROSITE" id="PS00150">
    <property type="entry name" value="ACYLPHOSPHATASE_1"/>
    <property type="match status" value="1"/>
</dbReference>
<dbReference type="InterPro" id="IPR020456">
    <property type="entry name" value="Acylphosphatase"/>
</dbReference>
<dbReference type="EMBL" id="UGTV01000015">
    <property type="protein sequence ID" value="SUC10080.1"/>
    <property type="molecule type" value="Genomic_DNA"/>
</dbReference>
<reference evidence="9 10" key="1">
    <citation type="submission" date="2018-06" db="EMBL/GenBank/DDBJ databases">
        <authorList>
            <consortium name="Pathogen Informatics"/>
            <person name="Doyle S."/>
        </authorList>
    </citation>
    <scope>NUCLEOTIDE SEQUENCE [LARGE SCALE GENOMIC DNA]</scope>
    <source>
        <strain evidence="9 10">NCTC11621</strain>
    </source>
</reference>
<evidence type="ECO:0000256" key="4">
    <source>
        <dbReference type="ARBA" id="ARBA00047645"/>
    </source>
</evidence>
<sequence length="90" mass="10616">MLKKQFFVYGIVQGVGFRYFTWREAVKIGVKGYVCNRQDGSVEVVAFGSEQQLKQLYHWLKQGPKTARVEYVSEQDYITDSEFQDFSLRY</sequence>
<evidence type="ECO:0000256" key="6">
    <source>
        <dbReference type="RuleBase" id="RU004168"/>
    </source>
</evidence>
<dbReference type="PANTHER" id="PTHR47268">
    <property type="entry name" value="ACYLPHOSPHATASE"/>
    <property type="match status" value="1"/>
</dbReference>
<protein>
    <recommendedName>
        <fullName evidence="3 5">acylphosphatase</fullName>
        <ecNumber evidence="2 5">3.6.1.7</ecNumber>
    </recommendedName>
</protein>
<evidence type="ECO:0000259" key="7">
    <source>
        <dbReference type="PROSITE" id="PS51160"/>
    </source>
</evidence>
<proteinExistence type="inferred from homology"/>
<accession>A0A379EUP1</accession>
<dbReference type="EC" id="3.6.1.7" evidence="2 5"/>
<dbReference type="Proteomes" id="UP000254704">
    <property type="component" value="Unassembled WGS sequence"/>
</dbReference>
<comment type="catalytic activity">
    <reaction evidence="4 5">
        <text>an acyl phosphate + H2O = a carboxylate + phosphate + H(+)</text>
        <dbReference type="Rhea" id="RHEA:14965"/>
        <dbReference type="ChEBI" id="CHEBI:15377"/>
        <dbReference type="ChEBI" id="CHEBI:15378"/>
        <dbReference type="ChEBI" id="CHEBI:29067"/>
        <dbReference type="ChEBI" id="CHEBI:43474"/>
        <dbReference type="ChEBI" id="CHEBI:59918"/>
        <dbReference type="EC" id="3.6.1.7"/>
    </reaction>
</comment>
<dbReference type="NCBIfam" id="NF011000">
    <property type="entry name" value="PRK14426.1"/>
    <property type="match status" value="1"/>
</dbReference>
<evidence type="ECO:0000313" key="11">
    <source>
        <dbReference type="Proteomes" id="UP001052140"/>
    </source>
</evidence>
<dbReference type="InterPro" id="IPR017968">
    <property type="entry name" value="Acylphosphatase_CS"/>
</dbReference>
<keyword evidence="11" id="KW-1185">Reference proteome</keyword>
<dbReference type="SUPFAM" id="SSF54975">
    <property type="entry name" value="Acylphosphatase/BLUF domain-like"/>
    <property type="match status" value="1"/>
</dbReference>
<feature type="domain" description="Acylphosphatase-like" evidence="7">
    <location>
        <begin position="3"/>
        <end position="90"/>
    </location>
</feature>
<reference evidence="8" key="2">
    <citation type="submission" date="2024-05" db="EMBL/GenBank/DDBJ databases">
        <title>Determining zoonotic pasteurella genome.</title>
        <authorList>
            <person name="Maeda T."/>
            <person name="Takahashi T."/>
            <person name="Yoshida H."/>
        </authorList>
    </citation>
    <scope>NUCLEOTIDE SEQUENCE</scope>
    <source>
        <strain evidence="8">PA42</strain>
    </source>
</reference>
<dbReference type="GO" id="GO:0003998">
    <property type="term" value="F:acylphosphatase activity"/>
    <property type="evidence" value="ECO:0007669"/>
    <property type="project" value="UniProtKB-EC"/>
</dbReference>
<feature type="active site" evidence="5">
    <location>
        <position position="18"/>
    </location>
</feature>
<evidence type="ECO:0000256" key="2">
    <source>
        <dbReference type="ARBA" id="ARBA00012150"/>
    </source>
</evidence>
<keyword evidence="5 9" id="KW-0378">Hydrolase</keyword>
<dbReference type="Gene3D" id="3.30.70.100">
    <property type="match status" value="1"/>
</dbReference>
<evidence type="ECO:0000256" key="5">
    <source>
        <dbReference type="PROSITE-ProRule" id="PRU00520"/>
    </source>
</evidence>
<dbReference type="PANTHER" id="PTHR47268:SF4">
    <property type="entry name" value="ACYLPHOSPHATASE"/>
    <property type="match status" value="1"/>
</dbReference>